<sequence>MEGCEGGMVWFDGWMNEGGKDGGMRRRYGLMGGGMRRRYGLVWFDGWMNEGGREERKEGWTDTKEWMNEGGREGRKEGWRDTMEEGFGGWMNVGDEEYEGG</sequence>
<evidence type="ECO:0000313" key="3">
    <source>
        <dbReference type="Proteomes" id="UP001286313"/>
    </source>
</evidence>
<accession>A0AAE1EGW1</accession>
<reference evidence="2" key="1">
    <citation type="submission" date="2023-10" db="EMBL/GenBank/DDBJ databases">
        <title>Genome assemblies of two species of porcelain crab, Petrolisthes cinctipes and Petrolisthes manimaculis (Anomura: Porcellanidae).</title>
        <authorList>
            <person name="Angst P."/>
        </authorList>
    </citation>
    <scope>NUCLEOTIDE SEQUENCE</scope>
    <source>
        <strain evidence="2">PB745_01</strain>
        <tissue evidence="2">Gill</tissue>
    </source>
</reference>
<organism evidence="2 3">
    <name type="scientific">Petrolisthes cinctipes</name>
    <name type="common">Flat porcelain crab</name>
    <dbReference type="NCBI Taxonomy" id="88211"/>
    <lineage>
        <taxon>Eukaryota</taxon>
        <taxon>Metazoa</taxon>
        <taxon>Ecdysozoa</taxon>
        <taxon>Arthropoda</taxon>
        <taxon>Crustacea</taxon>
        <taxon>Multicrustacea</taxon>
        <taxon>Malacostraca</taxon>
        <taxon>Eumalacostraca</taxon>
        <taxon>Eucarida</taxon>
        <taxon>Decapoda</taxon>
        <taxon>Pleocyemata</taxon>
        <taxon>Anomura</taxon>
        <taxon>Galatheoidea</taxon>
        <taxon>Porcellanidae</taxon>
        <taxon>Petrolisthes</taxon>
    </lineage>
</organism>
<proteinExistence type="predicted"/>
<gene>
    <name evidence="2" type="ORF">Pcinc_044482</name>
</gene>
<keyword evidence="3" id="KW-1185">Reference proteome</keyword>
<name>A0AAE1EGW1_PETCI</name>
<dbReference type="EMBL" id="JAWQEG010009385">
    <property type="protein sequence ID" value="KAK3848741.1"/>
    <property type="molecule type" value="Genomic_DNA"/>
</dbReference>
<evidence type="ECO:0000256" key="1">
    <source>
        <dbReference type="SAM" id="MobiDB-lite"/>
    </source>
</evidence>
<comment type="caution">
    <text evidence="2">The sequence shown here is derived from an EMBL/GenBank/DDBJ whole genome shotgun (WGS) entry which is preliminary data.</text>
</comment>
<protein>
    <submittedName>
        <fullName evidence="2">Uncharacterized protein</fullName>
    </submittedName>
</protein>
<dbReference type="Proteomes" id="UP001286313">
    <property type="component" value="Unassembled WGS sequence"/>
</dbReference>
<dbReference type="AlphaFoldDB" id="A0AAE1EGW1"/>
<evidence type="ECO:0000313" key="2">
    <source>
        <dbReference type="EMBL" id="KAK3848741.1"/>
    </source>
</evidence>
<feature type="region of interest" description="Disordered" evidence="1">
    <location>
        <begin position="53"/>
        <end position="79"/>
    </location>
</feature>